<dbReference type="OrthoDB" id="188253at2157"/>
<keyword evidence="1" id="KW-0472">Membrane</keyword>
<dbReference type="EMBL" id="RAPO01000002">
    <property type="protein sequence ID" value="RKD95051.1"/>
    <property type="molecule type" value="Genomic_DNA"/>
</dbReference>
<feature type="transmembrane region" description="Helical" evidence="1">
    <location>
        <begin position="105"/>
        <end position="127"/>
    </location>
</feature>
<evidence type="ECO:0000313" key="3">
    <source>
        <dbReference type="Proteomes" id="UP000283805"/>
    </source>
</evidence>
<accession>A0A419WHM7</accession>
<organism evidence="2 3">
    <name type="scientific">Halopiger aswanensis</name>
    <dbReference type="NCBI Taxonomy" id="148449"/>
    <lineage>
        <taxon>Archaea</taxon>
        <taxon>Methanobacteriati</taxon>
        <taxon>Methanobacteriota</taxon>
        <taxon>Stenosarchaea group</taxon>
        <taxon>Halobacteria</taxon>
        <taxon>Halobacteriales</taxon>
        <taxon>Natrialbaceae</taxon>
        <taxon>Halopiger</taxon>
    </lineage>
</organism>
<proteinExistence type="predicted"/>
<comment type="caution">
    <text evidence="2">The sequence shown here is derived from an EMBL/GenBank/DDBJ whole genome shotgun (WGS) entry which is preliminary data.</text>
</comment>
<keyword evidence="1" id="KW-0812">Transmembrane</keyword>
<dbReference type="Proteomes" id="UP000283805">
    <property type="component" value="Unassembled WGS sequence"/>
</dbReference>
<sequence>MSIRQALERNGSDRSGDGTSTVLTAGGVAATGLSIAGSLVAYGILPGTVRIHWTLGGGPYYGPEHAPTALVLLAFPAFVGILAIGARQIAARLERTDEFAGRSTAYTLLVLTALVSVLVAQAVIIGANI</sequence>
<feature type="transmembrane region" description="Helical" evidence="1">
    <location>
        <begin position="21"/>
        <end position="45"/>
    </location>
</feature>
<reference evidence="2 3" key="1">
    <citation type="submission" date="2018-09" db="EMBL/GenBank/DDBJ databases">
        <title>Genomic Encyclopedia of Archaeal and Bacterial Type Strains, Phase II (KMG-II): from individual species to whole genera.</title>
        <authorList>
            <person name="Goeker M."/>
        </authorList>
    </citation>
    <scope>NUCLEOTIDE SEQUENCE [LARGE SCALE GENOMIC DNA]</scope>
    <source>
        <strain evidence="2 3">DSM 13151</strain>
    </source>
</reference>
<gene>
    <name evidence="2" type="ORF">ATJ93_1901</name>
</gene>
<feature type="transmembrane region" description="Helical" evidence="1">
    <location>
        <begin position="65"/>
        <end position="84"/>
    </location>
</feature>
<keyword evidence="1" id="KW-1133">Transmembrane helix</keyword>
<protein>
    <recommendedName>
        <fullName evidence="4">DUF1648 domain-containing protein</fullName>
    </recommendedName>
</protein>
<name>A0A419WHM7_9EURY</name>
<evidence type="ECO:0008006" key="4">
    <source>
        <dbReference type="Google" id="ProtNLM"/>
    </source>
</evidence>
<dbReference type="RefSeq" id="WP_120244360.1">
    <property type="nucleotide sequence ID" value="NZ_RAPO01000002.1"/>
</dbReference>
<keyword evidence="3" id="KW-1185">Reference proteome</keyword>
<evidence type="ECO:0000256" key="1">
    <source>
        <dbReference type="SAM" id="Phobius"/>
    </source>
</evidence>
<evidence type="ECO:0000313" key="2">
    <source>
        <dbReference type="EMBL" id="RKD95051.1"/>
    </source>
</evidence>
<dbReference type="AlphaFoldDB" id="A0A419WHM7"/>